<dbReference type="EMBL" id="LMTZ01000099">
    <property type="protein sequence ID" value="KST66149.1"/>
    <property type="molecule type" value="Genomic_DNA"/>
</dbReference>
<keyword evidence="2 4" id="KW-0689">Ribosomal protein</keyword>
<dbReference type="GO" id="GO:0003729">
    <property type="term" value="F:mRNA binding"/>
    <property type="evidence" value="ECO:0007669"/>
    <property type="project" value="TreeGrafter"/>
</dbReference>
<evidence type="ECO:0000259" key="5">
    <source>
        <dbReference type="Pfam" id="PF00542"/>
    </source>
</evidence>
<dbReference type="SUPFAM" id="SSF48300">
    <property type="entry name" value="Ribosomal protein L7/12, oligomerisation (N-terminal) domain"/>
    <property type="match status" value="1"/>
</dbReference>
<dbReference type="Proteomes" id="UP000053372">
    <property type="component" value="Unassembled WGS sequence"/>
</dbReference>
<comment type="similarity">
    <text evidence="1 4">Belongs to the bacterial ribosomal protein bL12 family.</text>
</comment>
<dbReference type="OrthoDB" id="9811748at2"/>
<evidence type="ECO:0000256" key="2">
    <source>
        <dbReference type="ARBA" id="ARBA00022980"/>
    </source>
</evidence>
<feature type="domain" description="Large ribosomal subunit protein bL12 C-terminal" evidence="5">
    <location>
        <begin position="65"/>
        <end position="132"/>
    </location>
</feature>
<protein>
    <recommendedName>
        <fullName evidence="4">Large ribosomal subunit protein bL12</fullName>
    </recommendedName>
</protein>
<dbReference type="Gene3D" id="3.30.1390.10">
    <property type="match status" value="1"/>
</dbReference>
<dbReference type="InterPro" id="IPR013823">
    <property type="entry name" value="Ribosomal_bL12_C"/>
</dbReference>
<organism evidence="7 8">
    <name type="scientific">Mastigocoleus testarum BC008</name>
    <dbReference type="NCBI Taxonomy" id="371196"/>
    <lineage>
        <taxon>Bacteria</taxon>
        <taxon>Bacillati</taxon>
        <taxon>Cyanobacteriota</taxon>
        <taxon>Cyanophyceae</taxon>
        <taxon>Nostocales</taxon>
        <taxon>Hapalosiphonaceae</taxon>
        <taxon>Mastigocoleus</taxon>
    </lineage>
</organism>
<dbReference type="GO" id="GO:0022625">
    <property type="term" value="C:cytosolic large ribosomal subunit"/>
    <property type="evidence" value="ECO:0007669"/>
    <property type="project" value="TreeGrafter"/>
</dbReference>
<evidence type="ECO:0000256" key="4">
    <source>
        <dbReference type="HAMAP-Rule" id="MF_00368"/>
    </source>
</evidence>
<sequence length="135" mass="14907">MSSKTVVILEQLKDLTLLETAELVKKIEDTFNVDASPRSLIQPSVIDDSAYFQIIEDEIETDTVFDVVLEEVPPNKKIAILKEVRAITGLGLREAKDFVESVPKTVIFATAYNEAANIKQKLEATGAKVSLKQSV</sequence>
<dbReference type="InterPro" id="IPR008932">
    <property type="entry name" value="Ribosomal_bL12_oligo"/>
</dbReference>
<dbReference type="InterPro" id="IPR036235">
    <property type="entry name" value="Ribosomal_bL12_oligo_N_sf"/>
</dbReference>
<dbReference type="NCBIfam" id="TIGR00855">
    <property type="entry name" value="L12"/>
    <property type="match status" value="1"/>
</dbReference>
<proteinExistence type="inferred from homology"/>
<evidence type="ECO:0000313" key="8">
    <source>
        <dbReference type="Proteomes" id="UP000053372"/>
    </source>
</evidence>
<dbReference type="Pfam" id="PF16320">
    <property type="entry name" value="Ribosomal_L12_N"/>
    <property type="match status" value="1"/>
</dbReference>
<comment type="subunit">
    <text evidence="4">Homodimer. Part of the ribosomal stalk of the 50S ribosomal subunit. Forms a multimeric L10(L12)X complex, where L10 forms an elongated spine to which 2 to 4 L12 dimers bind in a sequential fashion. Binds GTP-bound translation factors.</text>
</comment>
<feature type="domain" description="Large ribosomal subunit protein bL12 oligomerization" evidence="6">
    <location>
        <begin position="8"/>
        <end position="36"/>
    </location>
</feature>
<evidence type="ECO:0000256" key="3">
    <source>
        <dbReference type="ARBA" id="ARBA00023274"/>
    </source>
</evidence>
<dbReference type="GO" id="GO:0003735">
    <property type="term" value="F:structural constituent of ribosome"/>
    <property type="evidence" value="ECO:0007669"/>
    <property type="project" value="InterPro"/>
</dbReference>
<comment type="function">
    <text evidence="4">Forms part of the ribosomal stalk which helps the ribosome interact with GTP-bound translation factors. Is thus essential for accurate translation.</text>
</comment>
<name>A0A0V7ZN78_9CYAN</name>
<dbReference type="Gene3D" id="1.20.5.710">
    <property type="entry name" value="Single helix bin"/>
    <property type="match status" value="1"/>
</dbReference>
<dbReference type="Pfam" id="PF00542">
    <property type="entry name" value="Ribosomal_L12"/>
    <property type="match status" value="1"/>
</dbReference>
<dbReference type="PANTHER" id="PTHR45987:SF4">
    <property type="entry name" value="LARGE RIBOSOMAL SUBUNIT PROTEIN BL12M"/>
    <property type="match status" value="1"/>
</dbReference>
<evidence type="ECO:0000259" key="6">
    <source>
        <dbReference type="Pfam" id="PF16320"/>
    </source>
</evidence>
<evidence type="ECO:0000313" key="7">
    <source>
        <dbReference type="EMBL" id="KST66149.1"/>
    </source>
</evidence>
<keyword evidence="3 4" id="KW-0687">Ribonucleoprotein</keyword>
<gene>
    <name evidence="4" type="primary">rplL</name>
    <name evidence="4" type="synonym">rpl12</name>
    <name evidence="7" type="ORF">BC008_24545</name>
</gene>
<dbReference type="InterPro" id="IPR014719">
    <property type="entry name" value="Ribosomal_bL12_C/ClpS-like"/>
</dbReference>
<dbReference type="RefSeq" id="WP_027844428.1">
    <property type="nucleotide sequence ID" value="NZ_LMTZ01000099.1"/>
</dbReference>
<reference evidence="7 8" key="1">
    <citation type="journal article" date="2015" name="Genome Announc.">
        <title>Draft Genome of the Euendolithic (true boring) Cyanobacterium Mastigocoleus testarum strain BC008.</title>
        <authorList>
            <person name="Guida B.S."/>
            <person name="Garcia-Pichel F."/>
        </authorList>
    </citation>
    <scope>NUCLEOTIDE SEQUENCE [LARGE SCALE GENOMIC DNA]</scope>
    <source>
        <strain evidence="7 8">BC008</strain>
    </source>
</reference>
<dbReference type="HAMAP" id="MF_00368">
    <property type="entry name" value="Ribosomal_bL12"/>
    <property type="match status" value="1"/>
</dbReference>
<dbReference type="PANTHER" id="PTHR45987">
    <property type="entry name" value="39S RIBOSOMAL PROTEIN L12"/>
    <property type="match status" value="1"/>
</dbReference>
<dbReference type="FunFam" id="3.30.1390.10:FF:000001">
    <property type="entry name" value="50S ribosomal protein L7/L12"/>
    <property type="match status" value="1"/>
</dbReference>
<evidence type="ECO:0000256" key="1">
    <source>
        <dbReference type="ARBA" id="ARBA00007197"/>
    </source>
</evidence>
<accession>A0A0V7ZN78</accession>
<comment type="caution">
    <text evidence="7">The sequence shown here is derived from an EMBL/GenBank/DDBJ whole genome shotgun (WGS) entry which is preliminary data.</text>
</comment>
<keyword evidence="8" id="KW-1185">Reference proteome</keyword>
<dbReference type="SUPFAM" id="SSF54736">
    <property type="entry name" value="ClpS-like"/>
    <property type="match status" value="1"/>
</dbReference>
<dbReference type="AlphaFoldDB" id="A0A0V7ZN78"/>
<dbReference type="CDD" id="cd00387">
    <property type="entry name" value="Ribosomal_L7_L12"/>
    <property type="match status" value="1"/>
</dbReference>
<dbReference type="GO" id="GO:0006412">
    <property type="term" value="P:translation"/>
    <property type="evidence" value="ECO:0007669"/>
    <property type="project" value="UniProtKB-UniRule"/>
</dbReference>
<dbReference type="InterPro" id="IPR000206">
    <property type="entry name" value="Ribosomal_bL12"/>
</dbReference>